<dbReference type="InterPro" id="IPR003661">
    <property type="entry name" value="HisK_dim/P_dom"/>
</dbReference>
<organism evidence="7 8">
    <name type="scientific">Pyxidicoccus parkwayensis</name>
    <dbReference type="NCBI Taxonomy" id="2813578"/>
    <lineage>
        <taxon>Bacteria</taxon>
        <taxon>Pseudomonadati</taxon>
        <taxon>Myxococcota</taxon>
        <taxon>Myxococcia</taxon>
        <taxon>Myxococcales</taxon>
        <taxon>Cystobacterineae</taxon>
        <taxon>Myxococcaceae</taxon>
        <taxon>Pyxidicoccus</taxon>
    </lineage>
</organism>
<dbReference type="Gene3D" id="3.30.450.40">
    <property type="match status" value="1"/>
</dbReference>
<dbReference type="PANTHER" id="PTHR43642:SF1">
    <property type="entry name" value="HYBRID SIGNAL TRANSDUCTION HISTIDINE KINASE G"/>
    <property type="match status" value="1"/>
</dbReference>
<dbReference type="InterPro" id="IPR011009">
    <property type="entry name" value="Kinase-like_dom_sf"/>
</dbReference>
<dbReference type="SUPFAM" id="SSF55781">
    <property type="entry name" value="GAF domain-like"/>
    <property type="match status" value="1"/>
</dbReference>
<dbReference type="InterPro" id="IPR000719">
    <property type="entry name" value="Prot_kinase_dom"/>
</dbReference>
<feature type="coiled-coil region" evidence="4">
    <location>
        <begin position="1479"/>
        <end position="1517"/>
    </location>
</feature>
<keyword evidence="8" id="KW-1185">Reference proteome</keyword>
<dbReference type="InterPro" id="IPR004358">
    <property type="entry name" value="Sig_transdc_His_kin-like_C"/>
</dbReference>
<evidence type="ECO:0000259" key="6">
    <source>
        <dbReference type="PROSITE" id="PS50109"/>
    </source>
</evidence>
<dbReference type="InterPro" id="IPR003594">
    <property type="entry name" value="HATPase_dom"/>
</dbReference>
<accession>A0ABX7NUG4</accession>
<dbReference type="Pfam" id="PF00069">
    <property type="entry name" value="Pkinase"/>
    <property type="match status" value="1"/>
</dbReference>
<dbReference type="Proteomes" id="UP000662747">
    <property type="component" value="Chromosome"/>
</dbReference>
<evidence type="ECO:0000313" key="8">
    <source>
        <dbReference type="Proteomes" id="UP000662747"/>
    </source>
</evidence>
<dbReference type="SMART" id="SM00387">
    <property type="entry name" value="HATPase_c"/>
    <property type="match status" value="1"/>
</dbReference>
<dbReference type="CDD" id="cd14014">
    <property type="entry name" value="STKc_PknB_like"/>
    <property type="match status" value="1"/>
</dbReference>
<dbReference type="SMART" id="SM00220">
    <property type="entry name" value="S_TKc"/>
    <property type="match status" value="1"/>
</dbReference>
<reference evidence="7 8" key="1">
    <citation type="submission" date="2021-02" db="EMBL/GenBank/DDBJ databases">
        <title>De Novo genome assembly of isolated myxobacteria.</title>
        <authorList>
            <person name="Stevens D.C."/>
        </authorList>
    </citation>
    <scope>NUCLEOTIDE SEQUENCE [LARGE SCALE GENOMIC DNA]</scope>
    <source>
        <strain evidence="8">SCPEA02</strain>
    </source>
</reference>
<feature type="domain" description="Histidine kinase" evidence="6">
    <location>
        <begin position="1529"/>
        <end position="1776"/>
    </location>
</feature>
<comment type="catalytic activity">
    <reaction evidence="1">
        <text>ATP + protein L-histidine = ADP + protein N-phospho-L-histidine.</text>
        <dbReference type="EC" id="2.7.13.3"/>
    </reaction>
</comment>
<dbReference type="Gene3D" id="3.40.50.300">
    <property type="entry name" value="P-loop containing nucleotide triphosphate hydrolases"/>
    <property type="match status" value="1"/>
</dbReference>
<dbReference type="SUPFAM" id="SSF47384">
    <property type="entry name" value="Homodimeric domain of signal transducing histidine kinase"/>
    <property type="match status" value="1"/>
</dbReference>
<dbReference type="RefSeq" id="WP_206724006.1">
    <property type="nucleotide sequence ID" value="NZ_CP071090.1"/>
</dbReference>
<dbReference type="EMBL" id="CP071090">
    <property type="protein sequence ID" value="QSQ22430.1"/>
    <property type="molecule type" value="Genomic_DNA"/>
</dbReference>
<dbReference type="PROSITE" id="PS50109">
    <property type="entry name" value="HIS_KIN"/>
    <property type="match status" value="1"/>
</dbReference>
<evidence type="ECO:0000256" key="1">
    <source>
        <dbReference type="ARBA" id="ARBA00000085"/>
    </source>
</evidence>
<dbReference type="SMART" id="SM00388">
    <property type="entry name" value="HisKA"/>
    <property type="match status" value="1"/>
</dbReference>
<feature type="domain" description="Protein kinase" evidence="5">
    <location>
        <begin position="8"/>
        <end position="271"/>
    </location>
</feature>
<dbReference type="EC" id="2.7.13.3" evidence="2"/>
<dbReference type="InterPro" id="IPR053159">
    <property type="entry name" value="Hybrid_Histidine_Kinase"/>
</dbReference>
<dbReference type="Pfam" id="PF01590">
    <property type="entry name" value="GAF"/>
    <property type="match status" value="1"/>
</dbReference>
<dbReference type="Pfam" id="PF02518">
    <property type="entry name" value="HATPase_c"/>
    <property type="match status" value="1"/>
</dbReference>
<evidence type="ECO:0000313" key="7">
    <source>
        <dbReference type="EMBL" id="QSQ22430.1"/>
    </source>
</evidence>
<evidence type="ECO:0000256" key="4">
    <source>
        <dbReference type="SAM" id="Coils"/>
    </source>
</evidence>
<dbReference type="Gene3D" id="1.10.287.130">
    <property type="match status" value="1"/>
</dbReference>
<dbReference type="InterPro" id="IPR027417">
    <property type="entry name" value="P-loop_NTPase"/>
</dbReference>
<dbReference type="PANTHER" id="PTHR43642">
    <property type="entry name" value="HYBRID SIGNAL TRANSDUCTION HISTIDINE KINASE G"/>
    <property type="match status" value="1"/>
</dbReference>
<evidence type="ECO:0000256" key="3">
    <source>
        <dbReference type="ARBA" id="ARBA00022553"/>
    </source>
</evidence>
<dbReference type="InterPro" id="IPR036097">
    <property type="entry name" value="HisK_dim/P_sf"/>
</dbReference>
<evidence type="ECO:0000259" key="5">
    <source>
        <dbReference type="PROSITE" id="PS50011"/>
    </source>
</evidence>
<protein>
    <recommendedName>
        <fullName evidence="2">histidine kinase</fullName>
        <ecNumber evidence="2">2.7.13.3</ecNumber>
    </recommendedName>
</protein>
<evidence type="ECO:0000256" key="2">
    <source>
        <dbReference type="ARBA" id="ARBA00012438"/>
    </source>
</evidence>
<name>A0ABX7NUG4_9BACT</name>
<dbReference type="InterPro" id="IPR005467">
    <property type="entry name" value="His_kinase_dom"/>
</dbReference>
<dbReference type="Pfam" id="PF13191">
    <property type="entry name" value="AAA_16"/>
    <property type="match status" value="1"/>
</dbReference>
<dbReference type="SUPFAM" id="SSF48452">
    <property type="entry name" value="TPR-like"/>
    <property type="match status" value="1"/>
</dbReference>
<gene>
    <name evidence="7" type="ORF">JY651_46180</name>
</gene>
<keyword evidence="4" id="KW-0175">Coiled coil</keyword>
<dbReference type="SUPFAM" id="SSF56112">
    <property type="entry name" value="Protein kinase-like (PK-like)"/>
    <property type="match status" value="1"/>
</dbReference>
<dbReference type="InterPro" id="IPR036890">
    <property type="entry name" value="HATPase_C_sf"/>
</dbReference>
<dbReference type="CDD" id="cd00082">
    <property type="entry name" value="HisKA"/>
    <property type="match status" value="1"/>
</dbReference>
<dbReference type="Gene3D" id="3.30.565.10">
    <property type="entry name" value="Histidine kinase-like ATPase, C-terminal domain"/>
    <property type="match status" value="1"/>
</dbReference>
<dbReference type="PROSITE" id="PS50011">
    <property type="entry name" value="PROTEIN_KINASE_DOM"/>
    <property type="match status" value="1"/>
</dbReference>
<proteinExistence type="predicted"/>
<dbReference type="InterPro" id="IPR011990">
    <property type="entry name" value="TPR-like_helical_dom_sf"/>
</dbReference>
<dbReference type="SUPFAM" id="SSF52540">
    <property type="entry name" value="P-loop containing nucleoside triphosphate hydrolases"/>
    <property type="match status" value="1"/>
</dbReference>
<dbReference type="SMART" id="SM00065">
    <property type="entry name" value="GAF"/>
    <property type="match status" value="1"/>
</dbReference>
<dbReference type="InterPro" id="IPR029016">
    <property type="entry name" value="GAF-like_dom_sf"/>
</dbReference>
<dbReference type="SUPFAM" id="SSF55874">
    <property type="entry name" value="ATPase domain of HSP90 chaperone/DNA topoisomerase II/histidine kinase"/>
    <property type="match status" value="1"/>
</dbReference>
<keyword evidence="3" id="KW-0597">Phosphoprotein</keyword>
<dbReference type="InterPro" id="IPR041664">
    <property type="entry name" value="AAA_16"/>
</dbReference>
<dbReference type="PRINTS" id="PR00344">
    <property type="entry name" value="BCTRLSENSOR"/>
</dbReference>
<sequence length="1782" mass="195733">MVTNIGDYDITGWIHESRASLIMRGRRRTDGLPVVLKMTRERNPPPLKLTRLKHEYALLRTLEGDGFVRAHELVDDGGRWALVQEDFGAASLAHLGMAGTLTLEEFLTLALQLTGILGTLHQRRVVHKDINPSNIVMNRGTGRVALIDFGISTLLSQETRAFSGPNALVGTLVYMSPEQTGRMNRSIDYRTDYYSLGATFYELLTGQPPLLSKDPLELVHWVIARQPVSPHDVDGRIPRAVADIVLKLLSKSADERYQSARGLQADLRECLEQLRRTGVVAPFPLGRQDASEHFRLPQKLYGRQPQVERLLAAFERTRQGPALLTVSGGPGIGKSALVQEVYRPLTLRRGYFAAGKFEQDSAQVPYAALGQVFQSLVQQLQTESEERLSARREQLTVALGAHAGLLAPLCPALERVLGKLPEPVALPPSEARDRFHQLVRDFLAAFSAPEHPLCLFLDDLQWADADSLKLLAQLLAPGGSPSLFVVGAYRDSEVGPGHPLTLTLRELEAQGSSVENLVLSPLEREDVTALVADTLAVSPEAAAPLAELLGARTGGNPFFVRAFLTELHADGLLTYTSQGWRWDLEHIQRKGITDNVVDLMNLRVERLPAQTRSLLDVAACLGGRFELGTLEVVAGLGHGKAGEALWPAVVEGLVIALAPVHSAADLVTNGTGLELRFTHDRVRQAVLGRLAPEARARMHLDIGRRLLAAGHPGEHEHGLFDVVGQLNPGRTAMSDAAELDALAGLNLRAARKALQGAAAQRGLEHARVAISLLGEGDWERRHAFCWDIYMAALEAAFLCSDLETFAALAKVLLAHARTLLDELKVRRLEGQLLFFQQREADALALYLDVLRRLGHALPSSPGPEDIGRELQATAQLLGDRPIEELAGLPECHSPEARAVLEFLGHAMRAASMGMLFPVAICRIVQCSLQQGNSPDSVTGYLFYGALLVQAGDHDRACRFGRLALKLAERYDVKSLLAQVNHYGPALLFCWQQPLYELVPQLVDSYRHARESGSPYDIANNVTGLCQMRFFSGRDLRELAADMAGYHDVVRKQRNPLVLGWYEPLHQVVMDLVQDSAEPTRLAGPVYDAQARLPGLGSTGLAAPFIHHHCHAFLAYLFGDVAGALASAEAAEPGFMLMGGSLWAGPIVLLRSLYRLAACAGAEPAERERLLAKVAADQQLLAAWLPHNPRSMEHRQMMVEAERARVLGDVLRARESFERAVELARRGGYQHEEALAYELAARFYLSQDDAKRARHHLRYAHQAYLRWGAVSKARALEREHPHLLPRFALASLTTQTLAVTGDDQDFHLLDVLSVLNASQAISSELALDKLLVHLMQLLIEAAGAQTGYLMLERGGRWVAAVEKAPGSDDIQLLGSVPVEELESRGHRGLPMSVVHYVARSQESIVLDDAASSERFGRDAYILQHQVRSVLCFPLSRQGGRVSMVYLENNLSRGAFTLDRLRILQLLSAQAVISLENALLYETLEQKVEQRTQELQVKNEQLASTLARLQETQNRLILQDRLASLGAMTAGIAHELRNPLNFVNSFSRLSSDLLQEMLDELAALGTQLDSQRMASLRDTVTDLGGNLHKIGEHGKRMEGIIRSMLEHSREGRSNTQAADLNAVVSTYVNLAWQGVRSRKPDAQVVFEMALDDSAGKVSLMPQEFSRVIVNIVDNACHAVTVRKAQAGAGDFTPRIQVRSRNLGNRVEVAIRDNGVGIPNLIRDKIFNPFFTTKQPGEGTGLGLSISHDIVVKGHGGTLHFESEEGVFTEFIITLPRGEPQGSPA</sequence>
<dbReference type="Gene3D" id="1.10.510.10">
    <property type="entry name" value="Transferase(Phosphotransferase) domain 1"/>
    <property type="match status" value="1"/>
</dbReference>
<dbReference type="InterPro" id="IPR003018">
    <property type="entry name" value="GAF"/>
</dbReference>